<reference evidence="3 4" key="1">
    <citation type="submission" date="2021-01" db="EMBL/GenBank/DDBJ databases">
        <title>Genome seq and assembly of Devosia sp. LEGU1.</title>
        <authorList>
            <person name="Chhetri G."/>
        </authorList>
    </citation>
    <scope>NUCLEOTIDE SEQUENCE [LARGE SCALE GENOMIC DNA]</scope>
    <source>
        <strain evidence="3 4">LEGU1</strain>
    </source>
</reference>
<dbReference type="PRINTS" id="PR01543">
    <property type="entry name" value="ANATRNSFRASE"/>
</dbReference>
<sequence length="279" mass="31313">MPEKVSLNAYFERIGFAGSIAPTLATLEQLHALHPATIPFETIDPLLGRPVALDQSSLERKLLTERRGGYCFEHNLLFMRILRDLDFSVRPLLARGLWSDPDNQRRSHLVLLVEVNKQNYIADVGQGFTLTAPLRLRADVEQTTPHETFRLINEGAEWRLEVQWGEAWRPVHAFTLDAVEEDDIAALNQTLSTSPDVPLTQELRVALSPPGKRLTLRNTSFAVRPTGGEAEKRELGSMEALRAVLTEEFGITLPNDERLELALSRLFPLPPDTPDQAPV</sequence>
<dbReference type="Gene3D" id="2.40.128.150">
    <property type="entry name" value="Cysteine proteinases"/>
    <property type="match status" value="1"/>
</dbReference>
<dbReference type="SUPFAM" id="SSF54001">
    <property type="entry name" value="Cysteine proteinases"/>
    <property type="match status" value="1"/>
</dbReference>
<keyword evidence="4" id="KW-1185">Reference proteome</keyword>
<proteinExistence type="inferred from homology"/>
<protein>
    <submittedName>
        <fullName evidence="3">Arylamine N-acetyltransferase</fullName>
    </submittedName>
</protein>
<dbReference type="RefSeq" id="WP_201631979.1">
    <property type="nucleotide sequence ID" value="NZ_CP068046.1"/>
</dbReference>
<dbReference type="Pfam" id="PF00797">
    <property type="entry name" value="Acetyltransf_2"/>
    <property type="match status" value="1"/>
</dbReference>
<dbReference type="PANTHER" id="PTHR11786">
    <property type="entry name" value="N-HYDROXYARYLAMINE O-ACETYLTRANSFERASE"/>
    <property type="match status" value="1"/>
</dbReference>
<name>A0ABX7C560_9HYPH</name>
<dbReference type="InterPro" id="IPR038765">
    <property type="entry name" value="Papain-like_cys_pep_sf"/>
</dbReference>
<dbReference type="Gene3D" id="3.30.2140.10">
    <property type="entry name" value="Arylamine N-acetyltransferase"/>
    <property type="match status" value="1"/>
</dbReference>
<evidence type="ECO:0000256" key="1">
    <source>
        <dbReference type="ARBA" id="ARBA00006547"/>
    </source>
</evidence>
<dbReference type="PANTHER" id="PTHR11786:SF0">
    <property type="entry name" value="ARYLAMINE N-ACETYLTRANSFERASE 4-RELATED"/>
    <property type="match status" value="1"/>
</dbReference>
<accession>A0ABX7C560</accession>
<gene>
    <name evidence="3" type="ORF">JI748_14160</name>
</gene>
<evidence type="ECO:0000313" key="4">
    <source>
        <dbReference type="Proteomes" id="UP000595857"/>
    </source>
</evidence>
<dbReference type="Proteomes" id="UP000595857">
    <property type="component" value="Chromosome"/>
</dbReference>
<dbReference type="EMBL" id="CP068046">
    <property type="protein sequence ID" value="QQR38882.1"/>
    <property type="molecule type" value="Genomic_DNA"/>
</dbReference>
<comment type="similarity">
    <text evidence="1 2">Belongs to the arylamine N-acetyltransferase family.</text>
</comment>
<evidence type="ECO:0000256" key="2">
    <source>
        <dbReference type="RuleBase" id="RU003452"/>
    </source>
</evidence>
<evidence type="ECO:0000313" key="3">
    <source>
        <dbReference type="EMBL" id="QQR38882.1"/>
    </source>
</evidence>
<dbReference type="InterPro" id="IPR001447">
    <property type="entry name" value="Arylamine_N-AcTrfase"/>
</dbReference>
<organism evidence="3 4">
    <name type="scientific">Devosia rhizoryzae</name>
    <dbReference type="NCBI Taxonomy" id="2774137"/>
    <lineage>
        <taxon>Bacteria</taxon>
        <taxon>Pseudomonadati</taxon>
        <taxon>Pseudomonadota</taxon>
        <taxon>Alphaproteobacteria</taxon>
        <taxon>Hyphomicrobiales</taxon>
        <taxon>Devosiaceae</taxon>
        <taxon>Devosia</taxon>
    </lineage>
</organism>